<keyword evidence="3" id="KW-1185">Reference proteome</keyword>
<comment type="caution">
    <text evidence="2">The sequence shown here is derived from an EMBL/GenBank/DDBJ whole genome shotgun (WGS) entry which is preliminary data.</text>
</comment>
<name>A0A2M8R5H9_9BRAD</name>
<evidence type="ECO:0000313" key="3">
    <source>
        <dbReference type="Proteomes" id="UP000231194"/>
    </source>
</evidence>
<protein>
    <submittedName>
        <fullName evidence="2">PilZ domain-containing protein</fullName>
    </submittedName>
</protein>
<proteinExistence type="predicted"/>
<dbReference type="OrthoDB" id="7960026at2"/>
<dbReference type="RefSeq" id="WP_100233963.1">
    <property type="nucleotide sequence ID" value="NZ_PGVG01000019.1"/>
</dbReference>
<feature type="domain" description="PilZ" evidence="1">
    <location>
        <begin position="5"/>
        <end position="90"/>
    </location>
</feature>
<gene>
    <name evidence="2" type="ORF">CVM73_22120</name>
</gene>
<dbReference type="Proteomes" id="UP000231194">
    <property type="component" value="Unassembled WGS sequence"/>
</dbReference>
<dbReference type="EMBL" id="PGVG01000019">
    <property type="protein sequence ID" value="PJG53078.1"/>
    <property type="molecule type" value="Genomic_DNA"/>
</dbReference>
<evidence type="ECO:0000259" key="1">
    <source>
        <dbReference type="Pfam" id="PF07238"/>
    </source>
</evidence>
<dbReference type="InterPro" id="IPR009875">
    <property type="entry name" value="PilZ_domain"/>
</dbReference>
<dbReference type="Pfam" id="PF07238">
    <property type="entry name" value="PilZ"/>
    <property type="match status" value="1"/>
</dbReference>
<dbReference type="SUPFAM" id="SSF141371">
    <property type="entry name" value="PilZ domain-like"/>
    <property type="match status" value="1"/>
</dbReference>
<accession>A0A2M8R5H9</accession>
<reference evidence="2 3" key="1">
    <citation type="submission" date="2017-11" db="EMBL/GenBank/DDBJ databases">
        <title>Bradyrhizobium forestalis sp. nov., an efficient nitrogen-fixing bacterium isolated from nodules of forest legume species in the Amazon.</title>
        <authorList>
            <person name="Costa E.M."/>
            <person name="Guimaraes A."/>
            <person name="Carvalho T.S."/>
            <person name="Rodrigues T.L."/>
            <person name="Ribeiro P.R.A."/>
            <person name="Lebbe L."/>
            <person name="Willems A."/>
            <person name="Moreira F.M.S."/>
        </authorList>
    </citation>
    <scope>NUCLEOTIDE SEQUENCE [LARGE SCALE GENOMIC DNA]</scope>
    <source>
        <strain evidence="2 3">INPA54B</strain>
    </source>
</reference>
<evidence type="ECO:0000313" key="2">
    <source>
        <dbReference type="EMBL" id="PJG53078.1"/>
    </source>
</evidence>
<organism evidence="2 3">
    <name type="scientific">Bradyrhizobium forestalis</name>
    <dbReference type="NCBI Taxonomy" id="1419263"/>
    <lineage>
        <taxon>Bacteria</taxon>
        <taxon>Pseudomonadati</taxon>
        <taxon>Pseudomonadota</taxon>
        <taxon>Alphaproteobacteria</taxon>
        <taxon>Hyphomicrobiales</taxon>
        <taxon>Nitrobacteraceae</taxon>
        <taxon>Bradyrhizobium</taxon>
    </lineage>
</organism>
<dbReference type="GO" id="GO:0035438">
    <property type="term" value="F:cyclic-di-GMP binding"/>
    <property type="evidence" value="ECO:0007669"/>
    <property type="project" value="InterPro"/>
</dbReference>
<sequence>MRWNNRKAARVHFEHRHLVNIMAVDGTWRRSCVLLDVSTTGAKLEVEGATDALKTQEFLLVLSSTGLAFRRCELVWGNGTQVGVHFITEKARKRALPARRDILAPARWAGSCPS</sequence>
<dbReference type="AlphaFoldDB" id="A0A2M8R5H9"/>